<proteinExistence type="inferred from homology"/>
<feature type="transmembrane region" description="Helical" evidence="12">
    <location>
        <begin position="509"/>
        <end position="529"/>
    </location>
</feature>
<feature type="transmembrane region" description="Helical" evidence="12">
    <location>
        <begin position="232"/>
        <end position="252"/>
    </location>
</feature>
<dbReference type="GO" id="GO:0005886">
    <property type="term" value="C:plasma membrane"/>
    <property type="evidence" value="ECO:0007669"/>
    <property type="project" value="UniProtKB-SubCell"/>
</dbReference>
<dbReference type="Proteomes" id="UP000317238">
    <property type="component" value="Unassembled WGS sequence"/>
</dbReference>
<keyword evidence="10" id="KW-0739">Sodium transport</keyword>
<evidence type="ECO:0000256" key="4">
    <source>
        <dbReference type="ARBA" id="ARBA00022475"/>
    </source>
</evidence>
<evidence type="ECO:0000256" key="10">
    <source>
        <dbReference type="ARBA" id="ARBA00023201"/>
    </source>
</evidence>
<keyword evidence="5 12" id="KW-0812">Transmembrane</keyword>
<evidence type="ECO:0000313" key="13">
    <source>
        <dbReference type="EMBL" id="TWT70583.1"/>
    </source>
</evidence>
<organism evidence="13 14">
    <name type="scientific">Crateriforma conspicua</name>
    <dbReference type="NCBI Taxonomy" id="2527996"/>
    <lineage>
        <taxon>Bacteria</taxon>
        <taxon>Pseudomonadati</taxon>
        <taxon>Planctomycetota</taxon>
        <taxon>Planctomycetia</taxon>
        <taxon>Planctomycetales</taxon>
        <taxon>Planctomycetaceae</taxon>
        <taxon>Crateriforma</taxon>
    </lineage>
</organism>
<comment type="subcellular location">
    <subcellularLocation>
        <location evidence="1">Cell membrane</location>
        <topology evidence="1">Multi-pass membrane protein</topology>
    </subcellularLocation>
</comment>
<dbReference type="RefSeq" id="WP_146439396.1">
    <property type="nucleotide sequence ID" value="NZ_SJPL01000001.1"/>
</dbReference>
<evidence type="ECO:0000256" key="8">
    <source>
        <dbReference type="ARBA" id="ARBA00023065"/>
    </source>
</evidence>
<dbReference type="InterPro" id="IPR038377">
    <property type="entry name" value="Na/Glc_symporter_sf"/>
</dbReference>
<feature type="transmembrane region" description="Helical" evidence="12">
    <location>
        <begin position="118"/>
        <end position="143"/>
    </location>
</feature>
<reference evidence="13 14" key="1">
    <citation type="submission" date="2019-02" db="EMBL/GenBank/DDBJ databases">
        <title>Deep-cultivation of Planctomycetes and their phenomic and genomic characterization uncovers novel biology.</title>
        <authorList>
            <person name="Wiegand S."/>
            <person name="Jogler M."/>
            <person name="Boedeker C."/>
            <person name="Pinto D."/>
            <person name="Vollmers J."/>
            <person name="Rivas-Marin E."/>
            <person name="Kohn T."/>
            <person name="Peeters S.H."/>
            <person name="Heuer A."/>
            <person name="Rast P."/>
            <person name="Oberbeckmann S."/>
            <person name="Bunk B."/>
            <person name="Jeske O."/>
            <person name="Meyerdierks A."/>
            <person name="Storesund J.E."/>
            <person name="Kallscheuer N."/>
            <person name="Luecker S."/>
            <person name="Lage O.M."/>
            <person name="Pohl T."/>
            <person name="Merkel B.J."/>
            <person name="Hornburger P."/>
            <person name="Mueller R.-W."/>
            <person name="Bruemmer F."/>
            <person name="Labrenz M."/>
            <person name="Spormann A.M."/>
            <person name="Op Den Camp H."/>
            <person name="Overmann J."/>
            <person name="Amann R."/>
            <person name="Jetten M.S.M."/>
            <person name="Mascher T."/>
            <person name="Medema M.H."/>
            <person name="Devos D.P."/>
            <person name="Kaster A.-K."/>
            <person name="Ovreas L."/>
            <person name="Rohde M."/>
            <person name="Galperin M.Y."/>
            <person name="Jogler C."/>
        </authorList>
    </citation>
    <scope>NUCLEOTIDE SEQUENCE [LARGE SCALE GENOMIC DNA]</scope>
    <source>
        <strain evidence="13 14">Pan14r</strain>
    </source>
</reference>
<keyword evidence="3" id="KW-0813">Transport</keyword>
<evidence type="ECO:0000256" key="5">
    <source>
        <dbReference type="ARBA" id="ARBA00022692"/>
    </source>
</evidence>
<evidence type="ECO:0000256" key="9">
    <source>
        <dbReference type="ARBA" id="ARBA00023136"/>
    </source>
</evidence>
<feature type="transmembrane region" description="Helical" evidence="12">
    <location>
        <begin position="471"/>
        <end position="489"/>
    </location>
</feature>
<accession>A0A5C5Y745</accession>
<dbReference type="AlphaFoldDB" id="A0A5C5Y745"/>
<dbReference type="GO" id="GO:0006814">
    <property type="term" value="P:sodium ion transport"/>
    <property type="evidence" value="ECO:0007669"/>
    <property type="project" value="UniProtKB-KW"/>
</dbReference>
<keyword evidence="14" id="KW-1185">Reference proteome</keyword>
<evidence type="ECO:0000313" key="14">
    <source>
        <dbReference type="Proteomes" id="UP000317238"/>
    </source>
</evidence>
<dbReference type="NCBIfam" id="TIGR00813">
    <property type="entry name" value="sss"/>
    <property type="match status" value="1"/>
</dbReference>
<feature type="transmembrane region" description="Helical" evidence="12">
    <location>
        <begin position="414"/>
        <end position="437"/>
    </location>
</feature>
<evidence type="ECO:0000256" key="7">
    <source>
        <dbReference type="ARBA" id="ARBA00023053"/>
    </source>
</evidence>
<feature type="transmembrane region" description="Helical" evidence="12">
    <location>
        <begin position="443"/>
        <end position="464"/>
    </location>
</feature>
<protein>
    <submittedName>
        <fullName evidence="13">Sodium/glucose cotransporter</fullName>
    </submittedName>
</protein>
<dbReference type="OrthoDB" id="9810181at2"/>
<keyword evidence="9 12" id="KW-0472">Membrane</keyword>
<dbReference type="GO" id="GO:0015293">
    <property type="term" value="F:symporter activity"/>
    <property type="evidence" value="ECO:0007669"/>
    <property type="project" value="TreeGrafter"/>
</dbReference>
<comment type="caution">
    <text evidence="13">The sequence shown here is derived from an EMBL/GenBank/DDBJ whole genome shotgun (WGS) entry which is preliminary data.</text>
</comment>
<feature type="transmembrane region" description="Helical" evidence="12">
    <location>
        <begin position="369"/>
        <end position="393"/>
    </location>
</feature>
<keyword evidence="8" id="KW-0406">Ion transport</keyword>
<dbReference type="InterPro" id="IPR001734">
    <property type="entry name" value="Na/solute_symporter"/>
</dbReference>
<keyword evidence="4" id="KW-1003">Cell membrane</keyword>
<dbReference type="PANTHER" id="PTHR42985">
    <property type="entry name" value="SODIUM-COUPLED MONOCARBOXYLATE TRANSPORTER"/>
    <property type="match status" value="1"/>
</dbReference>
<dbReference type="Pfam" id="PF00474">
    <property type="entry name" value="SSF"/>
    <property type="match status" value="2"/>
</dbReference>
<dbReference type="PROSITE" id="PS50283">
    <property type="entry name" value="NA_SOLUT_SYMP_3"/>
    <property type="match status" value="1"/>
</dbReference>
<feature type="transmembrane region" description="Helical" evidence="12">
    <location>
        <begin position="273"/>
        <end position="298"/>
    </location>
</feature>
<dbReference type="InterPro" id="IPR051163">
    <property type="entry name" value="Sodium:Solute_Symporter_SSF"/>
</dbReference>
<evidence type="ECO:0000256" key="3">
    <source>
        <dbReference type="ARBA" id="ARBA00022448"/>
    </source>
</evidence>
<feature type="transmembrane region" description="Helical" evidence="12">
    <location>
        <begin position="79"/>
        <end position="97"/>
    </location>
</feature>
<evidence type="ECO:0000256" key="6">
    <source>
        <dbReference type="ARBA" id="ARBA00022989"/>
    </source>
</evidence>
<sequence>MHTPSFYPADWVVLCLYFVATMGIGAFFYRKTRNTEGFTAANHALPGWVCGLSIFATFLSSISYLALPGKSFAGNWNPFVFSLSIPLVTWIAVRWFLPYYRNSGQVSAYAALETRFGVWARVYASVFYLLTQIARIAVVLYLMALPMQVLFGWDIQVVLVVTGICVTFYAFIGGILAVIWTDAIQAIVLMAGAVLCLGLMLANVPGGLPAVIEVAKSGDKFSLGDFGWSTTTPTFWVVLVYGIVINLQNFGIDQSYVQRYVASSSDREAKKSLWLGGLLYVPVSALFFLIGTTLYVYYGADRPQASDRIAAVENIVARQQALQSGLDEGTPEFDAFQSETAVDLKLADIGDRVFPHFIGTSLPPGMTGLLIAAVFAAAMSTVSTSLNSSATLIMSDFYRRFVSPRASEQQQMRVLYAGTILWGILGTLLSLVLVRLTQSALDMWWTLSGIFGGGMCGLFLLGMISRRVQNTGAIAGVVAGVSMILWLSIPQLSATASAAGTDDRLHAFLIPVIGTTTIILVGFAVGIFFKGTPKNEAA</sequence>
<feature type="transmembrane region" description="Helical" evidence="12">
    <location>
        <begin position="41"/>
        <end position="67"/>
    </location>
</feature>
<feature type="transmembrane region" description="Helical" evidence="12">
    <location>
        <begin position="155"/>
        <end position="180"/>
    </location>
</feature>
<keyword evidence="6 12" id="KW-1133">Transmembrane helix</keyword>
<gene>
    <name evidence="13" type="primary">sglT_3</name>
    <name evidence="13" type="ORF">Pan14r_28900</name>
</gene>
<evidence type="ECO:0000256" key="2">
    <source>
        <dbReference type="ARBA" id="ARBA00006434"/>
    </source>
</evidence>
<evidence type="ECO:0000256" key="1">
    <source>
        <dbReference type="ARBA" id="ARBA00004651"/>
    </source>
</evidence>
<feature type="transmembrane region" description="Helical" evidence="12">
    <location>
        <begin position="187"/>
        <end position="212"/>
    </location>
</feature>
<feature type="transmembrane region" description="Helical" evidence="12">
    <location>
        <begin position="6"/>
        <end position="29"/>
    </location>
</feature>
<comment type="similarity">
    <text evidence="2 11">Belongs to the sodium:solute symporter (SSF) (TC 2.A.21) family.</text>
</comment>
<keyword evidence="7" id="KW-0915">Sodium</keyword>
<name>A0A5C5Y745_9PLAN</name>
<dbReference type="Gene3D" id="1.20.1730.10">
    <property type="entry name" value="Sodium/glucose cotransporter"/>
    <property type="match status" value="1"/>
</dbReference>
<dbReference type="EMBL" id="SJPL01000001">
    <property type="protein sequence ID" value="TWT70583.1"/>
    <property type="molecule type" value="Genomic_DNA"/>
</dbReference>
<evidence type="ECO:0000256" key="12">
    <source>
        <dbReference type="SAM" id="Phobius"/>
    </source>
</evidence>
<dbReference type="PANTHER" id="PTHR42985:SF32">
    <property type="entry name" value="SODIUM IODIDE SYMPORTER"/>
    <property type="match status" value="1"/>
</dbReference>
<dbReference type="CDD" id="cd11495">
    <property type="entry name" value="SLC5sbd_NIS-like_u3"/>
    <property type="match status" value="1"/>
</dbReference>
<evidence type="ECO:0000256" key="11">
    <source>
        <dbReference type="RuleBase" id="RU362091"/>
    </source>
</evidence>